<feature type="compositionally biased region" description="Low complexity" evidence="1">
    <location>
        <begin position="31"/>
        <end position="42"/>
    </location>
</feature>
<gene>
    <name evidence="2" type="ORF">BU14_0152s0005</name>
</gene>
<evidence type="ECO:0000313" key="3">
    <source>
        <dbReference type="Proteomes" id="UP000218209"/>
    </source>
</evidence>
<name>A0A1X6P971_PORUM</name>
<sequence length="250" mass="25042">MRSVVLGGLPLRPPPTPSREIRRGGGGGAPAAGHAPLQAAGGTPAGLSVAHGPERGLPPSSTCATEEDIIDVDALPLVAAASPAAASGPAATFSRCSERHPAEQPIDVDDPATVVKLATASVGAPTDGGRLQPTRKFDGLLGEVLHEREIEVKNEETEAARASTASNKEFGAPIAGAGASLAPRASCAGGGVLGEAAAAARAEVAAEMSAANRAREAVVAAISEDRNQQLHAVASMCNTCGGFLVSRTWR</sequence>
<dbReference type="Proteomes" id="UP000218209">
    <property type="component" value="Unassembled WGS sequence"/>
</dbReference>
<feature type="region of interest" description="Disordered" evidence="1">
    <location>
        <begin position="1"/>
        <end position="62"/>
    </location>
</feature>
<evidence type="ECO:0000313" key="2">
    <source>
        <dbReference type="EMBL" id="OSX77310.1"/>
    </source>
</evidence>
<keyword evidence="3" id="KW-1185">Reference proteome</keyword>
<reference evidence="2 3" key="1">
    <citation type="submission" date="2017-03" db="EMBL/GenBank/DDBJ databases">
        <title>WGS assembly of Porphyra umbilicalis.</title>
        <authorList>
            <person name="Brawley S.H."/>
            <person name="Blouin N.A."/>
            <person name="Ficko-Blean E."/>
            <person name="Wheeler G.L."/>
            <person name="Lohr M."/>
            <person name="Goodson H.V."/>
            <person name="Jenkins J.W."/>
            <person name="Blaby-Haas C.E."/>
            <person name="Helliwell K.E."/>
            <person name="Chan C."/>
            <person name="Marriage T."/>
            <person name="Bhattacharya D."/>
            <person name="Klein A.S."/>
            <person name="Badis Y."/>
            <person name="Brodie J."/>
            <person name="Cao Y."/>
            <person name="Collen J."/>
            <person name="Dittami S.M."/>
            <person name="Gachon C.M."/>
            <person name="Green B.R."/>
            <person name="Karpowicz S."/>
            <person name="Kim J.W."/>
            <person name="Kudahl U."/>
            <person name="Lin S."/>
            <person name="Michel G."/>
            <person name="Mittag M."/>
            <person name="Olson B.J."/>
            <person name="Pangilinan J."/>
            <person name="Peng Y."/>
            <person name="Qiu H."/>
            <person name="Shu S."/>
            <person name="Singer J.T."/>
            <person name="Smith A.G."/>
            <person name="Sprecher B.N."/>
            <person name="Wagner V."/>
            <person name="Wang W."/>
            <person name="Wang Z.-Y."/>
            <person name="Yan J."/>
            <person name="Yarish C."/>
            <person name="Zoeuner-Riek S."/>
            <person name="Zhuang Y."/>
            <person name="Zou Y."/>
            <person name="Lindquist E.A."/>
            <person name="Grimwood J."/>
            <person name="Barry K."/>
            <person name="Rokhsar D.S."/>
            <person name="Schmutz J."/>
            <person name="Stiller J.W."/>
            <person name="Grossman A.R."/>
            <person name="Prochnik S.E."/>
        </authorList>
    </citation>
    <scope>NUCLEOTIDE SEQUENCE [LARGE SCALE GENOMIC DNA]</scope>
    <source>
        <strain evidence="2">4086291</strain>
    </source>
</reference>
<evidence type="ECO:0000256" key="1">
    <source>
        <dbReference type="SAM" id="MobiDB-lite"/>
    </source>
</evidence>
<dbReference type="AlphaFoldDB" id="A0A1X6P971"/>
<protein>
    <submittedName>
        <fullName evidence="2">Uncharacterized protein</fullName>
    </submittedName>
</protein>
<feature type="compositionally biased region" description="Low complexity" evidence="1">
    <location>
        <begin position="1"/>
        <end position="10"/>
    </location>
</feature>
<organism evidence="2 3">
    <name type="scientific">Porphyra umbilicalis</name>
    <name type="common">Purple laver</name>
    <name type="synonym">Red alga</name>
    <dbReference type="NCBI Taxonomy" id="2786"/>
    <lineage>
        <taxon>Eukaryota</taxon>
        <taxon>Rhodophyta</taxon>
        <taxon>Bangiophyceae</taxon>
        <taxon>Bangiales</taxon>
        <taxon>Bangiaceae</taxon>
        <taxon>Porphyra</taxon>
    </lineage>
</organism>
<accession>A0A1X6P971</accession>
<dbReference type="EMBL" id="KV918841">
    <property type="protein sequence ID" value="OSX77310.1"/>
    <property type="molecule type" value="Genomic_DNA"/>
</dbReference>
<proteinExistence type="predicted"/>